<evidence type="ECO:0000256" key="1">
    <source>
        <dbReference type="SAM" id="MobiDB-lite"/>
    </source>
</evidence>
<name>A0AB40CMJ4_DIOCR</name>
<evidence type="ECO:0000313" key="4">
    <source>
        <dbReference type="RefSeq" id="XP_039141266.1"/>
    </source>
</evidence>
<dbReference type="Proteomes" id="UP001515500">
    <property type="component" value="Chromosome 16"/>
</dbReference>
<feature type="non-terminal residue" evidence="4">
    <location>
        <position position="161"/>
    </location>
</feature>
<organism evidence="3 4">
    <name type="scientific">Dioscorea cayennensis subsp. rotundata</name>
    <name type="common">White Guinea yam</name>
    <name type="synonym">Dioscorea rotundata</name>
    <dbReference type="NCBI Taxonomy" id="55577"/>
    <lineage>
        <taxon>Eukaryota</taxon>
        <taxon>Viridiplantae</taxon>
        <taxon>Streptophyta</taxon>
        <taxon>Embryophyta</taxon>
        <taxon>Tracheophyta</taxon>
        <taxon>Spermatophyta</taxon>
        <taxon>Magnoliopsida</taxon>
        <taxon>Liliopsida</taxon>
        <taxon>Dioscoreales</taxon>
        <taxon>Dioscoreaceae</taxon>
        <taxon>Dioscorea</taxon>
    </lineage>
</organism>
<protein>
    <submittedName>
        <fullName evidence="4">Calcium-transporting ATPase 10, plasma membrane-type-like</fullName>
    </submittedName>
</protein>
<feature type="compositionally biased region" description="Basic and acidic residues" evidence="1">
    <location>
        <begin position="15"/>
        <end position="24"/>
    </location>
</feature>
<dbReference type="Gene3D" id="1.20.5.170">
    <property type="match status" value="1"/>
</dbReference>
<dbReference type="RefSeq" id="XP_039141266.1">
    <property type="nucleotide sequence ID" value="XM_039285332.1"/>
</dbReference>
<feature type="domain" description="Calcium-transporting P-type ATPase N-terminal autoinhibitory" evidence="2">
    <location>
        <begin position="32"/>
        <end position="74"/>
    </location>
</feature>
<sequence length="161" mass="17795">MESRGAAVSPGRALRQWDEERGSDAPDNVISDDAFDIPAKNASIQRLRRWRQAALVLNASRRFRYTLDLKKEEEKEQIRRKIRAHAQVIRAALLFKEAGEKGGPGISGGSPILPAGGHGIAMEQLTSMTRDHEFSALQEYGGVKGLSDKLKTNLDKGIIEM</sequence>
<accession>A0AB40CMJ4</accession>
<feature type="region of interest" description="Disordered" evidence="1">
    <location>
        <begin position="1"/>
        <end position="30"/>
    </location>
</feature>
<dbReference type="FunFam" id="1.20.5.170:FF:000029">
    <property type="entry name" value="Calcium-transporting ATPase"/>
    <property type="match status" value="1"/>
</dbReference>
<dbReference type="GeneID" id="120278585"/>
<dbReference type="InterPro" id="IPR024750">
    <property type="entry name" value="Ca_ATPase_N_dom"/>
</dbReference>
<dbReference type="Pfam" id="PF12515">
    <property type="entry name" value="CaATP_NAI"/>
    <property type="match status" value="1"/>
</dbReference>
<evidence type="ECO:0000259" key="2">
    <source>
        <dbReference type="Pfam" id="PF12515"/>
    </source>
</evidence>
<reference evidence="4" key="1">
    <citation type="submission" date="2025-08" db="UniProtKB">
        <authorList>
            <consortium name="RefSeq"/>
        </authorList>
    </citation>
    <scope>IDENTIFICATION</scope>
</reference>
<evidence type="ECO:0000313" key="3">
    <source>
        <dbReference type="Proteomes" id="UP001515500"/>
    </source>
</evidence>
<keyword evidence="3" id="KW-1185">Reference proteome</keyword>
<gene>
    <name evidence="4" type="primary">LOC120278585</name>
</gene>
<proteinExistence type="predicted"/>
<dbReference type="GO" id="GO:0005516">
    <property type="term" value="F:calmodulin binding"/>
    <property type="evidence" value="ECO:0007669"/>
    <property type="project" value="InterPro"/>
</dbReference>
<dbReference type="AlphaFoldDB" id="A0AB40CMJ4"/>